<feature type="region of interest" description="Disordered" evidence="1">
    <location>
        <begin position="129"/>
        <end position="179"/>
    </location>
</feature>
<feature type="compositionally biased region" description="Acidic residues" evidence="1">
    <location>
        <begin position="33"/>
        <end position="45"/>
    </location>
</feature>
<name>A0ABR3S062_9PLEO</name>
<dbReference type="EMBL" id="JAKJXO020000002">
    <property type="protein sequence ID" value="KAL1610058.1"/>
    <property type="molecule type" value="Genomic_DNA"/>
</dbReference>
<comment type="caution">
    <text evidence="2">The sequence shown here is derived from an EMBL/GenBank/DDBJ whole genome shotgun (WGS) entry which is preliminary data.</text>
</comment>
<evidence type="ECO:0000256" key="1">
    <source>
        <dbReference type="SAM" id="MobiDB-lite"/>
    </source>
</evidence>
<organism evidence="2 3">
    <name type="scientific">Paraconiothyrium brasiliense</name>
    <dbReference type="NCBI Taxonomy" id="300254"/>
    <lineage>
        <taxon>Eukaryota</taxon>
        <taxon>Fungi</taxon>
        <taxon>Dikarya</taxon>
        <taxon>Ascomycota</taxon>
        <taxon>Pezizomycotina</taxon>
        <taxon>Dothideomycetes</taxon>
        <taxon>Pleosporomycetidae</taxon>
        <taxon>Pleosporales</taxon>
        <taxon>Massarineae</taxon>
        <taxon>Didymosphaeriaceae</taxon>
        <taxon>Paraconiothyrium</taxon>
    </lineage>
</organism>
<dbReference type="Proteomes" id="UP001521785">
    <property type="component" value="Unassembled WGS sequence"/>
</dbReference>
<feature type="compositionally biased region" description="Basic and acidic residues" evidence="1">
    <location>
        <begin position="145"/>
        <end position="173"/>
    </location>
</feature>
<keyword evidence="3" id="KW-1185">Reference proteome</keyword>
<protein>
    <submittedName>
        <fullName evidence="2">Uncharacterized protein</fullName>
    </submittedName>
</protein>
<evidence type="ECO:0000313" key="2">
    <source>
        <dbReference type="EMBL" id="KAL1610058.1"/>
    </source>
</evidence>
<gene>
    <name evidence="2" type="ORF">SLS60_001723</name>
</gene>
<reference evidence="2 3" key="1">
    <citation type="submission" date="2024-02" db="EMBL/GenBank/DDBJ databases">
        <title>De novo assembly and annotation of 12 fungi associated with fruit tree decline syndrome in Ontario, Canada.</title>
        <authorList>
            <person name="Sulman M."/>
            <person name="Ellouze W."/>
            <person name="Ilyukhin E."/>
        </authorList>
    </citation>
    <scope>NUCLEOTIDE SEQUENCE [LARGE SCALE GENOMIC DNA]</scope>
    <source>
        <strain evidence="2 3">M42-189</strain>
    </source>
</reference>
<proteinExistence type="predicted"/>
<feature type="compositionally biased region" description="Basic residues" evidence="1">
    <location>
        <begin position="135"/>
        <end position="144"/>
    </location>
</feature>
<feature type="region of interest" description="Disordered" evidence="1">
    <location>
        <begin position="21"/>
        <end position="45"/>
    </location>
</feature>
<evidence type="ECO:0000313" key="3">
    <source>
        <dbReference type="Proteomes" id="UP001521785"/>
    </source>
</evidence>
<accession>A0ABR3S062</accession>
<sequence>MVKVLENRVIDLDLLPGTKKQRGAMKRAKQREEEDEDEWSSSDEYDQGALAHAQHAATALTSSVGGAVKGVVDTAGNTVHAVGTGVFETAIGLGKGLGSVAAYSGSAIGKTLGVGDQYRGNDKKYDNLSSEEVRKAKHEAKRRGKLSDEERWKLEEKKLAEEQRRYEKHEVIRMESQYN</sequence>